<organism evidence="1 2">
    <name type="scientific">Jaapia argillacea MUCL 33604</name>
    <dbReference type="NCBI Taxonomy" id="933084"/>
    <lineage>
        <taxon>Eukaryota</taxon>
        <taxon>Fungi</taxon>
        <taxon>Dikarya</taxon>
        <taxon>Basidiomycota</taxon>
        <taxon>Agaricomycotina</taxon>
        <taxon>Agaricomycetes</taxon>
        <taxon>Agaricomycetidae</taxon>
        <taxon>Jaapiales</taxon>
        <taxon>Jaapiaceae</taxon>
        <taxon>Jaapia</taxon>
    </lineage>
</organism>
<dbReference type="EMBL" id="KL197717">
    <property type="protein sequence ID" value="KDQ58395.1"/>
    <property type="molecule type" value="Genomic_DNA"/>
</dbReference>
<dbReference type="HOGENOM" id="CLU_1133731_0_0_1"/>
<dbReference type="Proteomes" id="UP000027265">
    <property type="component" value="Unassembled WGS sequence"/>
</dbReference>
<evidence type="ECO:0000313" key="2">
    <source>
        <dbReference type="Proteomes" id="UP000027265"/>
    </source>
</evidence>
<protein>
    <submittedName>
        <fullName evidence="1">Uncharacterized protein</fullName>
    </submittedName>
</protein>
<reference evidence="2" key="1">
    <citation type="journal article" date="2014" name="Proc. Natl. Acad. Sci. U.S.A.">
        <title>Extensive sampling of basidiomycete genomes demonstrates inadequacy of the white-rot/brown-rot paradigm for wood decay fungi.</title>
        <authorList>
            <person name="Riley R."/>
            <person name="Salamov A.A."/>
            <person name="Brown D.W."/>
            <person name="Nagy L.G."/>
            <person name="Floudas D."/>
            <person name="Held B.W."/>
            <person name="Levasseur A."/>
            <person name="Lombard V."/>
            <person name="Morin E."/>
            <person name="Otillar R."/>
            <person name="Lindquist E.A."/>
            <person name="Sun H."/>
            <person name="LaButti K.M."/>
            <person name="Schmutz J."/>
            <person name="Jabbour D."/>
            <person name="Luo H."/>
            <person name="Baker S.E."/>
            <person name="Pisabarro A.G."/>
            <person name="Walton J.D."/>
            <person name="Blanchette R.A."/>
            <person name="Henrissat B."/>
            <person name="Martin F."/>
            <person name="Cullen D."/>
            <person name="Hibbett D.S."/>
            <person name="Grigoriev I.V."/>
        </authorList>
    </citation>
    <scope>NUCLEOTIDE SEQUENCE [LARGE SCALE GENOMIC DNA]</scope>
    <source>
        <strain evidence="2">MUCL 33604</strain>
    </source>
</reference>
<gene>
    <name evidence="1" type="ORF">JAAARDRAFT_57331</name>
</gene>
<dbReference type="InParanoid" id="A0A067PX16"/>
<evidence type="ECO:0000313" key="1">
    <source>
        <dbReference type="EMBL" id="KDQ58395.1"/>
    </source>
</evidence>
<keyword evidence="2" id="KW-1185">Reference proteome</keyword>
<name>A0A067PX16_9AGAM</name>
<accession>A0A067PX16</accession>
<sequence>MVELHSPEALRSGLDSKLPPEFLYETLTGLIAQYIDLFITDPSSPTPEENIIQHLLAVNHRFREVTLLLLCDFFSLRREPDGSLSENPFEFLKYSRRLYQSAMTFDGRYHPGTNFIPFEDNVKKLPFHRPGDGSRNILYNYFFLGLGEYRLALAVEYNGIPGAERFFKKSSDGFLSAMDIPSGRTALYVNVRERGKDRVVFFNLVSELLKYSTKLEILRAVWVESVALCADIEVSPCPTLNCHTI</sequence>
<dbReference type="AlphaFoldDB" id="A0A067PX16"/>
<proteinExistence type="predicted"/>